<feature type="domain" description="Peptidase M13 N-terminal" evidence="9">
    <location>
        <begin position="48"/>
        <end position="427"/>
    </location>
</feature>
<dbReference type="GO" id="GO:0005886">
    <property type="term" value="C:plasma membrane"/>
    <property type="evidence" value="ECO:0007669"/>
    <property type="project" value="TreeGrafter"/>
</dbReference>
<comment type="similarity">
    <text evidence="2">Belongs to the peptidase M13 family.</text>
</comment>
<keyword evidence="6" id="KW-0862">Zinc</keyword>
<dbReference type="GO" id="GO:0004222">
    <property type="term" value="F:metalloendopeptidase activity"/>
    <property type="evidence" value="ECO:0007669"/>
    <property type="project" value="InterPro"/>
</dbReference>
<evidence type="ECO:0000259" key="8">
    <source>
        <dbReference type="Pfam" id="PF01431"/>
    </source>
</evidence>
<dbReference type="Gene3D" id="1.10.1380.10">
    <property type="entry name" value="Neutral endopeptidase , domain2"/>
    <property type="match status" value="1"/>
</dbReference>
<reference evidence="10 11" key="1">
    <citation type="submission" date="2016-01" db="EMBL/GenBank/DDBJ databases">
        <authorList>
            <person name="Oliw E.H."/>
        </authorList>
    </citation>
    <scope>NUCLEOTIDE SEQUENCE [LARGE SCALE GENOMIC DNA]</scope>
    <source>
        <strain evidence="10 11">DY10</strain>
    </source>
</reference>
<evidence type="ECO:0000256" key="6">
    <source>
        <dbReference type="ARBA" id="ARBA00022833"/>
    </source>
</evidence>
<protein>
    <submittedName>
        <fullName evidence="10">Peptidase M13</fullName>
    </submittedName>
</protein>
<evidence type="ECO:0000259" key="9">
    <source>
        <dbReference type="Pfam" id="PF05649"/>
    </source>
</evidence>
<dbReference type="Pfam" id="PF05649">
    <property type="entry name" value="Peptidase_M13_N"/>
    <property type="match status" value="1"/>
</dbReference>
<dbReference type="InterPro" id="IPR018497">
    <property type="entry name" value="Peptidase_M13_C"/>
</dbReference>
<keyword evidence="5" id="KW-0378">Hydrolase</keyword>
<dbReference type="PRINTS" id="PR00786">
    <property type="entry name" value="NEPRILYSIN"/>
</dbReference>
<dbReference type="SUPFAM" id="SSF55486">
    <property type="entry name" value="Metalloproteases ('zincins'), catalytic domain"/>
    <property type="match status" value="1"/>
</dbReference>
<dbReference type="AlphaFoldDB" id="A0A1P9WYL1"/>
<dbReference type="InterPro" id="IPR042089">
    <property type="entry name" value="Peptidase_M13_dom_2"/>
</dbReference>
<keyword evidence="4" id="KW-0479">Metal-binding</keyword>
<dbReference type="GO" id="GO:0046872">
    <property type="term" value="F:metal ion binding"/>
    <property type="evidence" value="ECO:0007669"/>
    <property type="project" value="UniProtKB-KW"/>
</dbReference>
<organism evidence="10 11">
    <name type="scientific">Spirosoma montaniterrae</name>
    <dbReference type="NCBI Taxonomy" id="1178516"/>
    <lineage>
        <taxon>Bacteria</taxon>
        <taxon>Pseudomonadati</taxon>
        <taxon>Bacteroidota</taxon>
        <taxon>Cytophagia</taxon>
        <taxon>Cytophagales</taxon>
        <taxon>Cytophagaceae</taxon>
        <taxon>Spirosoma</taxon>
    </lineage>
</organism>
<dbReference type="PANTHER" id="PTHR11733">
    <property type="entry name" value="ZINC METALLOPROTEASE FAMILY M13 NEPRILYSIN-RELATED"/>
    <property type="match status" value="1"/>
</dbReference>
<dbReference type="KEGG" id="smon:AWR27_14590"/>
<dbReference type="EMBL" id="CP014263">
    <property type="protein sequence ID" value="AQG80443.1"/>
    <property type="molecule type" value="Genomic_DNA"/>
</dbReference>
<evidence type="ECO:0000256" key="5">
    <source>
        <dbReference type="ARBA" id="ARBA00022801"/>
    </source>
</evidence>
<dbReference type="PANTHER" id="PTHR11733:SF167">
    <property type="entry name" value="FI17812P1-RELATED"/>
    <property type="match status" value="1"/>
</dbReference>
<evidence type="ECO:0000256" key="4">
    <source>
        <dbReference type="ARBA" id="ARBA00022723"/>
    </source>
</evidence>
<evidence type="ECO:0000313" key="11">
    <source>
        <dbReference type="Proteomes" id="UP000187941"/>
    </source>
</evidence>
<accession>A0A1P9WYL1</accession>
<dbReference type="InterPro" id="IPR008753">
    <property type="entry name" value="Peptidase_M13_N"/>
</dbReference>
<evidence type="ECO:0000256" key="7">
    <source>
        <dbReference type="ARBA" id="ARBA00023049"/>
    </source>
</evidence>
<dbReference type="InterPro" id="IPR024079">
    <property type="entry name" value="MetalloPept_cat_dom_sf"/>
</dbReference>
<feature type="domain" description="Peptidase M13 C-terminal" evidence="8">
    <location>
        <begin position="479"/>
        <end position="675"/>
    </location>
</feature>
<proteinExistence type="inferred from homology"/>
<dbReference type="CDD" id="cd08662">
    <property type="entry name" value="M13"/>
    <property type="match status" value="1"/>
</dbReference>
<dbReference type="Proteomes" id="UP000187941">
    <property type="component" value="Chromosome"/>
</dbReference>
<sequence length="683" mass="77593">MIHVKLFICLFATTICLTACQKGTESGDESARRTSFFDKSGMDTTVSPGNDFFSYANGTWLKKTVIPADQTGWGSFYQLYEENQLKTKAILEETAKADAKTGSIEQQIGDFYASGMDTVTIEKIGYEPLKPDLAKIATLTTYKDILNYVAADKAAPGGKLFGFYIGADDRQSSLNRINFQQAGLTLPEKEYYTKQDAATKKIRAAFLTYITRLFTLTGVDSASARTKAEGILEFETKLAQSHKAPADLRDPVANYNKVSVSELTRQMPNLDWRTLLNTMNLKQIDTVLIGQPAYYQALDKLLPTVPITTLNDYLAFATIDQNTSQLSQPFERAAFVFYENTLYGQPQQPARWKRITNRIDRSLGEALGQLWVKRYFPPDAKERMLTLVNNLQTVYRERIQKLDWMAPETKKVALAKLDKFVKKIGYPDKWKDYSDIIVKRDDFFGNVQRARIHDYKREFAKINQPVDRSEWAMTPPTVNAYANPTNNEIVFPAGILQFPFFDKDADDAINYGGIGMVIGHEMTHLFDDQGRQYDANGNLRDWWTKQDAERFTTKTQAIVDQYNGYTVLDNLRLNGRLTLGENLADLGGITLAYQAFKLTKQGQSTDKIDGFTPDQRFFLGFAQVWRTKVRDESLRVRVATDPHSPDKFRVNGPLSNFAPFYQAFGVQPGQKLYKPEVQQARVW</sequence>
<keyword evidence="7" id="KW-0482">Metalloprotease</keyword>
<evidence type="ECO:0000256" key="2">
    <source>
        <dbReference type="ARBA" id="ARBA00007357"/>
    </source>
</evidence>
<evidence type="ECO:0000313" key="10">
    <source>
        <dbReference type="EMBL" id="AQG80443.1"/>
    </source>
</evidence>
<dbReference type="STRING" id="1178516.AWR27_14590"/>
<dbReference type="Gene3D" id="3.40.390.10">
    <property type="entry name" value="Collagenase (Catalytic Domain)"/>
    <property type="match status" value="1"/>
</dbReference>
<evidence type="ECO:0000256" key="3">
    <source>
        <dbReference type="ARBA" id="ARBA00022670"/>
    </source>
</evidence>
<name>A0A1P9WYL1_9BACT</name>
<evidence type="ECO:0000256" key="1">
    <source>
        <dbReference type="ARBA" id="ARBA00001947"/>
    </source>
</evidence>
<keyword evidence="3" id="KW-0645">Protease</keyword>
<dbReference type="GO" id="GO:0016485">
    <property type="term" value="P:protein processing"/>
    <property type="evidence" value="ECO:0007669"/>
    <property type="project" value="TreeGrafter"/>
</dbReference>
<dbReference type="OrthoDB" id="9775677at2"/>
<dbReference type="PROSITE" id="PS51885">
    <property type="entry name" value="NEPRILYSIN"/>
    <property type="match status" value="1"/>
</dbReference>
<gene>
    <name evidence="10" type="ORF">AWR27_14590</name>
</gene>
<dbReference type="Pfam" id="PF01431">
    <property type="entry name" value="Peptidase_M13"/>
    <property type="match status" value="1"/>
</dbReference>
<dbReference type="InterPro" id="IPR000718">
    <property type="entry name" value="Peptidase_M13"/>
</dbReference>
<dbReference type="RefSeq" id="WP_077131868.1">
    <property type="nucleotide sequence ID" value="NZ_CP014263.1"/>
</dbReference>
<comment type="cofactor">
    <cofactor evidence="1">
        <name>Zn(2+)</name>
        <dbReference type="ChEBI" id="CHEBI:29105"/>
    </cofactor>
</comment>
<keyword evidence="11" id="KW-1185">Reference proteome</keyword>